<sequence length="59" mass="7419">MMIHLQELRYNCVIVWSFLTRYQIPFWILFVVRNHQQPSLKPLSIFKVRFYRLLILFDF</sequence>
<evidence type="ECO:0000313" key="3">
    <source>
        <dbReference type="Proteomes" id="UP000290809"/>
    </source>
</evidence>
<keyword evidence="1" id="KW-0812">Transmembrane</keyword>
<protein>
    <submittedName>
        <fullName evidence="2">Uncharacterized protein</fullName>
    </submittedName>
</protein>
<organism evidence="2 3">
    <name type="scientific">Schistosoma bovis</name>
    <name type="common">Blood fluke</name>
    <dbReference type="NCBI Taxonomy" id="6184"/>
    <lineage>
        <taxon>Eukaryota</taxon>
        <taxon>Metazoa</taxon>
        <taxon>Spiralia</taxon>
        <taxon>Lophotrochozoa</taxon>
        <taxon>Platyhelminthes</taxon>
        <taxon>Trematoda</taxon>
        <taxon>Digenea</taxon>
        <taxon>Strigeidida</taxon>
        <taxon>Schistosomatoidea</taxon>
        <taxon>Schistosomatidae</taxon>
        <taxon>Schistosoma</taxon>
    </lineage>
</organism>
<evidence type="ECO:0000313" key="2">
    <source>
        <dbReference type="EMBL" id="RTG90604.1"/>
    </source>
</evidence>
<name>A0A430QSJ2_SCHBO</name>
<reference evidence="2 3" key="1">
    <citation type="journal article" date="2019" name="PLoS Pathog.">
        <title>Genome sequence of the bovine parasite Schistosoma bovis Tanzania.</title>
        <authorList>
            <person name="Oey H."/>
            <person name="Zakrzewski M."/>
            <person name="Gobert G."/>
            <person name="Gravermann K."/>
            <person name="Stoye J."/>
            <person name="Jones M."/>
            <person name="Mcmanus D."/>
            <person name="Krause L."/>
        </authorList>
    </citation>
    <scope>NUCLEOTIDE SEQUENCE [LARGE SCALE GENOMIC DNA]</scope>
    <source>
        <strain evidence="2 3">TAN1997</strain>
    </source>
</reference>
<comment type="caution">
    <text evidence="2">The sequence shown here is derived from an EMBL/GenBank/DDBJ whole genome shotgun (WGS) entry which is preliminary data.</text>
</comment>
<keyword evidence="1" id="KW-1133">Transmembrane helix</keyword>
<accession>A0A430QSJ2</accession>
<keyword evidence="1" id="KW-0472">Membrane</keyword>
<feature type="transmembrane region" description="Helical" evidence="1">
    <location>
        <begin position="12"/>
        <end position="32"/>
    </location>
</feature>
<evidence type="ECO:0000256" key="1">
    <source>
        <dbReference type="SAM" id="Phobius"/>
    </source>
</evidence>
<dbReference type="EMBL" id="QMKO01001437">
    <property type="protein sequence ID" value="RTG90604.1"/>
    <property type="molecule type" value="Genomic_DNA"/>
</dbReference>
<keyword evidence="3" id="KW-1185">Reference proteome</keyword>
<dbReference type="AlphaFoldDB" id="A0A430QSJ2"/>
<gene>
    <name evidence="2" type="ORF">DC041_0010846</name>
</gene>
<dbReference type="Proteomes" id="UP000290809">
    <property type="component" value="Unassembled WGS sequence"/>
</dbReference>
<proteinExistence type="predicted"/>